<evidence type="ECO:0000313" key="7">
    <source>
        <dbReference type="Proteomes" id="UP001597327"/>
    </source>
</evidence>
<dbReference type="InterPro" id="IPR011032">
    <property type="entry name" value="GroES-like_sf"/>
</dbReference>
<dbReference type="SUPFAM" id="SSF50129">
    <property type="entry name" value="GroES-like"/>
    <property type="match status" value="1"/>
</dbReference>
<sequence>MDERVSADRQARGAESRARALWVTGPAACALREEPLARPGPQEVLVESLFGAISRGTERLVFDGAVPPGEHERMRGPHMGGSFPFPVKYGYAVCGRVTGGAPDLLGKTVFCLHPHQDRFVVSRDAVTVLPEGVPAERAPLAANMETALNILWDSEILAGDRVAVFGAGVVGGLVALLAAQIPGVELWLVDPLESRQSLAISLGARFVSPQALGGEAPFDVIVNASASGEALAQGLAVAGPGARLVEASWYGDRQVSLPLGGAFHAGRLALVSSQVGQIPVRQSPRWTYRRRLTKALELLRDDRVETLFTGMTAFSALGPSYETILRDPATLCHRIRYDQ</sequence>
<dbReference type="PANTHER" id="PTHR43350">
    <property type="entry name" value="NAD-DEPENDENT ALCOHOL DEHYDROGENASE"/>
    <property type="match status" value="1"/>
</dbReference>
<evidence type="ECO:0000256" key="3">
    <source>
        <dbReference type="ARBA" id="ARBA00022723"/>
    </source>
</evidence>
<keyword evidence="4" id="KW-0862">Zinc</keyword>
<dbReference type="EMBL" id="JBHUFA010000001">
    <property type="protein sequence ID" value="MFD1693913.1"/>
    <property type="molecule type" value="Genomic_DNA"/>
</dbReference>
<comment type="caution">
    <text evidence="6">The sequence shown here is derived from an EMBL/GenBank/DDBJ whole genome shotgun (WGS) entry which is preliminary data.</text>
</comment>
<dbReference type="Proteomes" id="UP001597327">
    <property type="component" value="Unassembled WGS sequence"/>
</dbReference>
<dbReference type="InterPro" id="IPR036291">
    <property type="entry name" value="NAD(P)-bd_dom_sf"/>
</dbReference>
<gene>
    <name evidence="6" type="ORF">ACFSC7_00135</name>
</gene>
<dbReference type="PANTHER" id="PTHR43350:SF19">
    <property type="entry name" value="D-GULOSIDE 3-DEHYDROGENASE"/>
    <property type="match status" value="1"/>
</dbReference>
<comment type="similarity">
    <text evidence="2">Belongs to the zinc-containing alcohol dehydrogenase family.</text>
</comment>
<dbReference type="Gene3D" id="3.40.50.720">
    <property type="entry name" value="NAD(P)-binding Rossmann-like Domain"/>
    <property type="match status" value="1"/>
</dbReference>
<organism evidence="6 7">
    <name type="scientific">Roseibium aestuarii</name>
    <dbReference type="NCBI Taxonomy" id="2600299"/>
    <lineage>
        <taxon>Bacteria</taxon>
        <taxon>Pseudomonadati</taxon>
        <taxon>Pseudomonadota</taxon>
        <taxon>Alphaproteobacteria</taxon>
        <taxon>Hyphomicrobiales</taxon>
        <taxon>Stappiaceae</taxon>
        <taxon>Roseibium</taxon>
    </lineage>
</organism>
<reference evidence="7" key="1">
    <citation type="journal article" date="2019" name="Int. J. Syst. Evol. Microbiol.">
        <title>The Global Catalogue of Microorganisms (GCM) 10K type strain sequencing project: providing services to taxonomists for standard genome sequencing and annotation.</title>
        <authorList>
            <consortium name="The Broad Institute Genomics Platform"/>
            <consortium name="The Broad Institute Genome Sequencing Center for Infectious Disease"/>
            <person name="Wu L."/>
            <person name="Ma J."/>
        </authorList>
    </citation>
    <scope>NUCLEOTIDE SEQUENCE [LARGE SCALE GENOMIC DNA]</scope>
    <source>
        <strain evidence="7">JCM 3369</strain>
    </source>
</reference>
<protein>
    <submittedName>
        <fullName evidence="6">Zinc-binding alcohol dehydrogenase</fullName>
    </submittedName>
</protein>
<evidence type="ECO:0000256" key="5">
    <source>
        <dbReference type="ARBA" id="ARBA00023002"/>
    </source>
</evidence>
<comment type="cofactor">
    <cofactor evidence="1">
        <name>Zn(2+)</name>
        <dbReference type="ChEBI" id="CHEBI:29105"/>
    </cofactor>
</comment>
<keyword evidence="5" id="KW-0560">Oxidoreductase</keyword>
<evidence type="ECO:0000256" key="2">
    <source>
        <dbReference type="ARBA" id="ARBA00008072"/>
    </source>
</evidence>
<proteinExistence type="inferred from homology"/>
<accession>A0ABW4JR46</accession>
<name>A0ABW4JR46_9HYPH</name>
<evidence type="ECO:0000313" key="6">
    <source>
        <dbReference type="EMBL" id="MFD1693913.1"/>
    </source>
</evidence>
<evidence type="ECO:0000256" key="1">
    <source>
        <dbReference type="ARBA" id="ARBA00001947"/>
    </source>
</evidence>
<evidence type="ECO:0000256" key="4">
    <source>
        <dbReference type="ARBA" id="ARBA00022833"/>
    </source>
</evidence>
<dbReference type="SUPFAM" id="SSF51735">
    <property type="entry name" value="NAD(P)-binding Rossmann-fold domains"/>
    <property type="match status" value="1"/>
</dbReference>
<dbReference type="RefSeq" id="WP_244304754.1">
    <property type="nucleotide sequence ID" value="NZ_JBHUFA010000001.1"/>
</dbReference>
<dbReference type="Gene3D" id="3.90.180.10">
    <property type="entry name" value="Medium-chain alcohol dehydrogenases, catalytic domain"/>
    <property type="match status" value="1"/>
</dbReference>
<dbReference type="CDD" id="cd08255">
    <property type="entry name" value="2-desacetyl-2-hydroxyethyl_bacteriochlorophyllide_like"/>
    <property type="match status" value="1"/>
</dbReference>
<keyword evidence="3" id="KW-0479">Metal-binding</keyword>
<keyword evidence="7" id="KW-1185">Reference proteome</keyword>